<comment type="catalytic activity">
    <reaction evidence="9 12">
        <text>cytidine(4) in tRNA(Pro) + S-adenosyl-L-methionine = 2'-O-methylcytidine(4) in tRNA(Pro) + S-adenosyl-L-homocysteine + H(+)</text>
        <dbReference type="Rhea" id="RHEA:32767"/>
        <dbReference type="Rhea" id="RHEA-COMP:10397"/>
        <dbReference type="Rhea" id="RHEA-COMP:10398"/>
        <dbReference type="ChEBI" id="CHEBI:15378"/>
        <dbReference type="ChEBI" id="CHEBI:57856"/>
        <dbReference type="ChEBI" id="CHEBI:59789"/>
        <dbReference type="ChEBI" id="CHEBI:74495"/>
        <dbReference type="ChEBI" id="CHEBI:82748"/>
        <dbReference type="EC" id="2.1.1.225"/>
    </reaction>
</comment>
<dbReference type="PROSITE" id="PS51800">
    <property type="entry name" value="ZF_CHHC_U11_48K"/>
    <property type="match status" value="1"/>
</dbReference>
<evidence type="ECO:0000256" key="6">
    <source>
        <dbReference type="ARBA" id="ARBA00022723"/>
    </source>
</evidence>
<comment type="catalytic activity">
    <reaction evidence="11 12">
        <text>adenosine(4) in tRNA(His) + S-adenosyl-L-methionine = 2'-O-methyladenosine(4) in tRNA(His) + S-adenosyl-L-homocysteine + H(+)</text>
        <dbReference type="Rhea" id="RHEA:43196"/>
        <dbReference type="Rhea" id="RHEA-COMP:10401"/>
        <dbReference type="Rhea" id="RHEA-COMP:10402"/>
        <dbReference type="ChEBI" id="CHEBI:15378"/>
        <dbReference type="ChEBI" id="CHEBI:57856"/>
        <dbReference type="ChEBI" id="CHEBI:59789"/>
        <dbReference type="ChEBI" id="CHEBI:74411"/>
        <dbReference type="ChEBI" id="CHEBI:74477"/>
        <dbReference type="EC" id="2.1.1.225"/>
    </reaction>
</comment>
<evidence type="ECO:0000256" key="5">
    <source>
        <dbReference type="ARBA" id="ARBA00022694"/>
    </source>
</evidence>
<dbReference type="GO" id="GO:0030488">
    <property type="term" value="P:tRNA methylation"/>
    <property type="evidence" value="ECO:0007669"/>
    <property type="project" value="InterPro"/>
</dbReference>
<keyword evidence="6 12" id="KW-0479">Metal-binding</keyword>
<dbReference type="EMBL" id="BTRK01000006">
    <property type="protein sequence ID" value="GMR59265.1"/>
    <property type="molecule type" value="Genomic_DNA"/>
</dbReference>
<dbReference type="PANTHER" id="PTHR12998:SF0">
    <property type="entry name" value="TRNA:M(4)X MODIFICATION ENZYME TRM13 HOMOLOG"/>
    <property type="match status" value="1"/>
</dbReference>
<dbReference type="GO" id="GO:0008270">
    <property type="term" value="F:zinc ion binding"/>
    <property type="evidence" value="ECO:0007669"/>
    <property type="project" value="UniProtKB-KW"/>
</dbReference>
<evidence type="ECO:0000256" key="3">
    <source>
        <dbReference type="ARBA" id="ARBA00022679"/>
    </source>
</evidence>
<evidence type="ECO:0000256" key="8">
    <source>
        <dbReference type="ARBA" id="ARBA00022833"/>
    </source>
</evidence>
<sequence length="452" mass="51285">EAEFQMTEEAVAKLIDKKAEDGEKIITVALIGEEVKKKGKRRKLEYSEDDWKGRCEYVLPKKNRRCKMLVKPSKKFCGEHAVFEPTGDSRVRCPLDPRHTVLVSELDAHVEKKCNSRLVENEQLKKNVNAVQGETRYIDKIDYRPTDGEIHYVIDALDMNHDLISSEVEDSIPSTTIHGIASHLSVNESLGSEKRKHLMQINNIVGNFSSFGLLGNDATRCVVDLGAGKAQLTYFTAITASSNRYLVVDRMGARNKWDNRLKKERKDISIHRLRCSIEHLDLKKVQQLEGIESVVGLCKHLCGSGTDAGVRCMLRLMEKEEEGEREGMEKMGERRLEGLVLAPCCAHKARFTEYTGSRFLSCQLGISTMEHFAALRHVATWATCGMDEKEEDGDDERKWSSSWKRRRGRLAKAAIEIGRAKAIEERGFHVRVVRYVEETVSPENLLILAKKL</sequence>
<reference evidence="15" key="1">
    <citation type="submission" date="2022-10" db="EMBL/GenBank/DDBJ databases">
        <title>Genome assembly of Pristionchus species.</title>
        <authorList>
            <person name="Yoshida K."/>
            <person name="Sommer R.J."/>
        </authorList>
    </citation>
    <scope>NUCLEOTIDE SEQUENCE [LARGE SCALE GENOMIC DNA]</scope>
    <source>
        <strain evidence="15">RS5460</strain>
    </source>
</reference>
<dbReference type="Pfam" id="PF05206">
    <property type="entry name" value="TRM13"/>
    <property type="match status" value="1"/>
</dbReference>
<accession>A0AAN5ICM8</accession>
<evidence type="ECO:0000256" key="12">
    <source>
        <dbReference type="RuleBase" id="RU367103"/>
    </source>
</evidence>
<dbReference type="InterPro" id="IPR039044">
    <property type="entry name" value="Trm13"/>
</dbReference>
<evidence type="ECO:0000256" key="9">
    <source>
        <dbReference type="ARBA" id="ARBA00048165"/>
    </source>
</evidence>
<feature type="domain" description="CHHC U11-48K-type" evidence="13">
    <location>
        <begin position="90"/>
        <end position="117"/>
    </location>
</feature>
<dbReference type="InterPro" id="IPR021721">
    <property type="entry name" value="Znf_CCCH-type_TRM13"/>
</dbReference>
<comment type="catalytic activity">
    <reaction evidence="10 12">
        <text>cytidine(4) in tRNA(Gly)(GCC) + S-adenosyl-L-methionine = 2'-O-methylcytidine(4) in tRNA(Gly)(GCC) + S-adenosyl-L-homocysteine + H(+)</text>
        <dbReference type="Rhea" id="RHEA:43192"/>
        <dbReference type="Rhea" id="RHEA-COMP:10399"/>
        <dbReference type="Rhea" id="RHEA-COMP:10400"/>
        <dbReference type="ChEBI" id="CHEBI:15378"/>
        <dbReference type="ChEBI" id="CHEBI:57856"/>
        <dbReference type="ChEBI" id="CHEBI:59789"/>
        <dbReference type="ChEBI" id="CHEBI:74495"/>
        <dbReference type="ChEBI" id="CHEBI:82748"/>
        <dbReference type="EC" id="2.1.1.225"/>
    </reaction>
</comment>
<evidence type="ECO:0000256" key="11">
    <source>
        <dbReference type="ARBA" id="ARBA00049393"/>
    </source>
</evidence>
<dbReference type="Pfam" id="PF05253">
    <property type="entry name" value="zf-U11-48K"/>
    <property type="match status" value="1"/>
</dbReference>
<evidence type="ECO:0000256" key="10">
    <source>
        <dbReference type="ARBA" id="ARBA00048635"/>
    </source>
</evidence>
<keyword evidence="3 12" id="KW-0808">Transferase</keyword>
<dbReference type="EC" id="2.1.1.225" evidence="12"/>
<keyword evidence="15" id="KW-1185">Reference proteome</keyword>
<dbReference type="PANTHER" id="PTHR12998">
    <property type="entry name" value="TRNA:M(4)X MODIFICATION ENZYME TRM13 HOMOLOG"/>
    <property type="match status" value="1"/>
</dbReference>
<proteinExistence type="inferred from homology"/>
<keyword evidence="5 12" id="KW-0819">tRNA processing</keyword>
<dbReference type="GO" id="GO:0106050">
    <property type="term" value="F:tRNA 2'-O-methyltransferase activity"/>
    <property type="evidence" value="ECO:0007669"/>
    <property type="project" value="UniProtKB-UniRule"/>
</dbReference>
<comment type="caution">
    <text evidence="14">The sequence shown here is derived from an EMBL/GenBank/DDBJ whole genome shotgun (WGS) entry which is preliminary data.</text>
</comment>
<name>A0AAN5ICM8_9BILA</name>
<feature type="non-terminal residue" evidence="14">
    <location>
        <position position="1"/>
    </location>
</feature>
<keyword evidence="8 12" id="KW-0862">Zinc</keyword>
<evidence type="ECO:0000313" key="14">
    <source>
        <dbReference type="EMBL" id="GMR59265.1"/>
    </source>
</evidence>
<evidence type="ECO:0000256" key="7">
    <source>
        <dbReference type="ARBA" id="ARBA00022771"/>
    </source>
</evidence>
<evidence type="ECO:0000259" key="13">
    <source>
        <dbReference type="PROSITE" id="PS51800"/>
    </source>
</evidence>
<evidence type="ECO:0000256" key="1">
    <source>
        <dbReference type="ARBA" id="ARBA00005265"/>
    </source>
</evidence>
<dbReference type="AlphaFoldDB" id="A0AAN5ICM8"/>
<keyword evidence="2 12" id="KW-0489">Methyltransferase</keyword>
<evidence type="ECO:0000256" key="2">
    <source>
        <dbReference type="ARBA" id="ARBA00022603"/>
    </source>
</evidence>
<protein>
    <recommendedName>
        <fullName evidence="12">tRNA:m(4)X modification enzyme TRM13</fullName>
        <ecNumber evidence="12">2.1.1.225</ecNumber>
    </recommendedName>
</protein>
<evidence type="ECO:0000256" key="4">
    <source>
        <dbReference type="ARBA" id="ARBA00022691"/>
    </source>
</evidence>
<organism evidence="14 15">
    <name type="scientific">Pristionchus mayeri</name>
    <dbReference type="NCBI Taxonomy" id="1317129"/>
    <lineage>
        <taxon>Eukaryota</taxon>
        <taxon>Metazoa</taxon>
        <taxon>Ecdysozoa</taxon>
        <taxon>Nematoda</taxon>
        <taxon>Chromadorea</taxon>
        <taxon>Rhabditida</taxon>
        <taxon>Rhabditina</taxon>
        <taxon>Diplogasteromorpha</taxon>
        <taxon>Diplogasteroidea</taxon>
        <taxon>Neodiplogasteridae</taxon>
        <taxon>Pristionchus</taxon>
    </lineage>
</organism>
<comment type="similarity">
    <text evidence="1 12">Belongs to the methyltransferase TRM13 family.</text>
</comment>
<keyword evidence="7 12" id="KW-0863">Zinc-finger</keyword>
<dbReference type="Proteomes" id="UP001328107">
    <property type="component" value="Unassembled WGS sequence"/>
</dbReference>
<keyword evidence="4 12" id="KW-0949">S-adenosyl-L-methionine</keyword>
<evidence type="ECO:0000313" key="15">
    <source>
        <dbReference type="Proteomes" id="UP001328107"/>
    </source>
</evidence>
<dbReference type="Pfam" id="PF11722">
    <property type="entry name" value="zf-TRM13_CCCH"/>
    <property type="match status" value="1"/>
</dbReference>
<dbReference type="InterPro" id="IPR022776">
    <property type="entry name" value="TRM13/UPF0224_CHHC_Znf_dom"/>
</dbReference>
<dbReference type="InterPro" id="IPR007871">
    <property type="entry name" value="Methyltransferase_TRM13"/>
</dbReference>
<comment type="function">
    <text evidence="12">tRNA methylase which 2'-O-methylates cytidine(4) in tRNA(Pro) and tRNA(Gly)(GCC), and adenosine(4) in tRNA(His).</text>
</comment>
<gene>
    <name evidence="14" type="ORF">PMAYCL1PPCAC_29460</name>
</gene>